<dbReference type="GO" id="GO:0016740">
    <property type="term" value="F:transferase activity"/>
    <property type="evidence" value="ECO:0007669"/>
    <property type="project" value="UniProtKB-KW"/>
</dbReference>
<evidence type="ECO:0000313" key="3">
    <source>
        <dbReference type="EMBL" id="KAF9612054.1"/>
    </source>
</evidence>
<dbReference type="PANTHER" id="PTHR11907">
    <property type="entry name" value="AMIDOPHOSPHORIBOSYLTRANSFERASE"/>
    <property type="match status" value="1"/>
</dbReference>
<accession>A0A835M2W4</accession>
<organism evidence="3 4">
    <name type="scientific">Coptis chinensis</name>
    <dbReference type="NCBI Taxonomy" id="261450"/>
    <lineage>
        <taxon>Eukaryota</taxon>
        <taxon>Viridiplantae</taxon>
        <taxon>Streptophyta</taxon>
        <taxon>Embryophyta</taxon>
        <taxon>Tracheophyta</taxon>
        <taxon>Spermatophyta</taxon>
        <taxon>Magnoliopsida</taxon>
        <taxon>Ranunculales</taxon>
        <taxon>Ranunculaceae</taxon>
        <taxon>Coptidoideae</taxon>
        <taxon>Coptis</taxon>
    </lineage>
</organism>
<protein>
    <recommendedName>
        <fullName evidence="5">Amidophosphoribosyltransferase</fullName>
    </recommendedName>
</protein>
<reference evidence="3 4" key="1">
    <citation type="submission" date="2020-10" db="EMBL/GenBank/DDBJ databases">
        <title>The Coptis chinensis genome and diversification of protoberbering-type alkaloids.</title>
        <authorList>
            <person name="Wang B."/>
            <person name="Shu S."/>
            <person name="Song C."/>
            <person name="Liu Y."/>
        </authorList>
    </citation>
    <scope>NUCLEOTIDE SEQUENCE [LARGE SCALE GENOMIC DNA]</scope>
    <source>
        <strain evidence="3">HL-2020</strain>
        <tissue evidence="3">Leaf</tissue>
    </source>
</reference>
<dbReference type="Gene3D" id="3.60.20.10">
    <property type="entry name" value="Glutamine Phosphoribosylpyrophosphate, subunit 1, domain 1"/>
    <property type="match status" value="1"/>
</dbReference>
<evidence type="ECO:0008006" key="5">
    <source>
        <dbReference type="Google" id="ProtNLM"/>
    </source>
</evidence>
<evidence type="ECO:0000256" key="1">
    <source>
        <dbReference type="ARBA" id="ARBA00022679"/>
    </source>
</evidence>
<comment type="caution">
    <text evidence="3">The sequence shown here is derived from an EMBL/GenBank/DDBJ whole genome shotgun (WGS) entry which is preliminary data.</text>
</comment>
<evidence type="ECO:0000313" key="4">
    <source>
        <dbReference type="Proteomes" id="UP000631114"/>
    </source>
</evidence>
<dbReference type="Proteomes" id="UP000631114">
    <property type="component" value="Unassembled WGS sequence"/>
</dbReference>
<dbReference type="AlphaFoldDB" id="A0A835M2W4"/>
<evidence type="ECO:0000256" key="2">
    <source>
        <dbReference type="ARBA" id="ARBA00022962"/>
    </source>
</evidence>
<sequence length="163" mass="17805">MLLTARILVASKAGVPYEIGLRRRANSSRTFIKPTQKSRDSGVKHKHAPIKAVLEGKRVVVVDDSIVRGTNASKLVRMIRETGAVEVHLRIACPPAISACYYGVDIQSSEELIATGKTVEEIRQLIGCDSLAFLSMENLKNSLGNGFCYGCLTKDYPIPPCDE</sequence>
<dbReference type="EMBL" id="JADFTS010000004">
    <property type="protein sequence ID" value="KAF9612054.1"/>
    <property type="molecule type" value="Genomic_DNA"/>
</dbReference>
<keyword evidence="1" id="KW-0808">Transferase</keyword>
<name>A0A835M2W4_9MAGN</name>
<keyword evidence="4" id="KW-1185">Reference proteome</keyword>
<proteinExistence type="predicted"/>
<dbReference type="InterPro" id="IPR000836">
    <property type="entry name" value="PRTase_dom"/>
</dbReference>
<dbReference type="OrthoDB" id="1706631at2759"/>
<dbReference type="InterPro" id="IPR029057">
    <property type="entry name" value="PRTase-like"/>
</dbReference>
<dbReference type="Gene3D" id="3.40.50.2020">
    <property type="match status" value="1"/>
</dbReference>
<dbReference type="InterPro" id="IPR029055">
    <property type="entry name" value="Ntn_hydrolases_N"/>
</dbReference>
<keyword evidence="2" id="KW-0315">Glutamine amidotransferase</keyword>
<dbReference type="SUPFAM" id="SSF53271">
    <property type="entry name" value="PRTase-like"/>
    <property type="match status" value="1"/>
</dbReference>
<dbReference type="CDD" id="cd06223">
    <property type="entry name" value="PRTases_typeI"/>
    <property type="match status" value="1"/>
</dbReference>
<gene>
    <name evidence="3" type="ORF">IFM89_037973</name>
</gene>